<gene>
    <name evidence="10" type="ORF">SSLN_LOCUS14239</name>
</gene>
<dbReference type="Pfam" id="PF00175">
    <property type="entry name" value="NAD_binding_1"/>
    <property type="match status" value="1"/>
</dbReference>
<dbReference type="OrthoDB" id="6263078at2759"/>
<dbReference type="GO" id="GO:0003958">
    <property type="term" value="F:NADPH-hemoprotein reductase activity"/>
    <property type="evidence" value="ECO:0007669"/>
    <property type="project" value="UniProtKB-EC"/>
</dbReference>
<dbReference type="Gene3D" id="3.40.50.80">
    <property type="entry name" value="Nucleotide-binding domain of ferredoxin-NADP reductase (FNR) module"/>
    <property type="match status" value="1"/>
</dbReference>
<evidence type="ECO:0000256" key="4">
    <source>
        <dbReference type="ARBA" id="ARBA00022643"/>
    </source>
</evidence>
<evidence type="ECO:0000256" key="6">
    <source>
        <dbReference type="ARBA" id="ARBA00022857"/>
    </source>
</evidence>
<keyword evidence="4" id="KW-0288">FMN</keyword>
<dbReference type="PANTHER" id="PTHR19384:SF17">
    <property type="entry name" value="NADPH--CYTOCHROME P450 REDUCTASE"/>
    <property type="match status" value="1"/>
</dbReference>
<keyword evidence="5" id="KW-0274">FAD</keyword>
<protein>
    <recommendedName>
        <fullName evidence="8">NADPH--hemoprotein reductase</fullName>
        <ecNumber evidence="8">1.6.2.4</ecNumber>
    </recommendedName>
</protein>
<dbReference type="WBParaSite" id="SSLN_0001477901-mRNA-1">
    <property type="protein sequence ID" value="SSLN_0001477901-mRNA-1"/>
    <property type="gene ID" value="SSLN_0001477901"/>
</dbReference>
<keyword evidence="11" id="KW-1185">Reference proteome</keyword>
<proteinExistence type="predicted"/>
<sequence>MSSHLIPVFLRRSEMRLPRNPLIPIIMIGPGTGLAPFRGFLQERSFIKSKGGRLGEAMLFFGCRHRSQDFLFSNELTQALATGVITDLQCAFSRDQPSKVYVQHKMLELSAKIWRLMSSEGGVLFICGSAGRMVKDVQSTLLRIAQIEGGLSAMESDEFFSSLRSSKRYIVDVWR</sequence>
<dbReference type="STRING" id="70667.A0A183TCP1"/>
<dbReference type="GO" id="GO:0050660">
    <property type="term" value="F:flavin adenine dinucleotide binding"/>
    <property type="evidence" value="ECO:0007669"/>
    <property type="project" value="TreeGrafter"/>
</dbReference>
<organism evidence="12">
    <name type="scientific">Schistocephalus solidus</name>
    <name type="common">Tapeworm</name>
    <dbReference type="NCBI Taxonomy" id="70667"/>
    <lineage>
        <taxon>Eukaryota</taxon>
        <taxon>Metazoa</taxon>
        <taxon>Spiralia</taxon>
        <taxon>Lophotrochozoa</taxon>
        <taxon>Platyhelminthes</taxon>
        <taxon>Cestoda</taxon>
        <taxon>Eucestoda</taxon>
        <taxon>Diphyllobothriidea</taxon>
        <taxon>Diphyllobothriidae</taxon>
        <taxon>Schistocephalus</taxon>
    </lineage>
</organism>
<dbReference type="InterPro" id="IPR001709">
    <property type="entry name" value="Flavoprot_Pyr_Nucl_cyt_Rdtase"/>
</dbReference>
<evidence type="ECO:0000256" key="2">
    <source>
        <dbReference type="ARBA" id="ARBA00001974"/>
    </source>
</evidence>
<keyword evidence="6" id="KW-0521">NADP</keyword>
<reference evidence="10 11" key="2">
    <citation type="submission" date="2018-11" db="EMBL/GenBank/DDBJ databases">
        <authorList>
            <consortium name="Pathogen Informatics"/>
        </authorList>
    </citation>
    <scope>NUCLEOTIDE SEQUENCE [LARGE SCALE GENOMIC DNA]</scope>
    <source>
        <strain evidence="10 11">NST_G2</strain>
    </source>
</reference>
<dbReference type="Proteomes" id="UP000275846">
    <property type="component" value="Unassembled WGS sequence"/>
</dbReference>
<evidence type="ECO:0000256" key="5">
    <source>
        <dbReference type="ARBA" id="ARBA00022827"/>
    </source>
</evidence>
<reference evidence="12" key="1">
    <citation type="submission" date="2016-06" db="UniProtKB">
        <authorList>
            <consortium name="WormBaseParasite"/>
        </authorList>
    </citation>
    <scope>IDENTIFICATION</scope>
</reference>
<dbReference type="AlphaFoldDB" id="A0A183TCP1"/>
<dbReference type="InterPro" id="IPR039261">
    <property type="entry name" value="FNR_nucleotide-bd"/>
</dbReference>
<evidence type="ECO:0000256" key="1">
    <source>
        <dbReference type="ARBA" id="ARBA00001917"/>
    </source>
</evidence>
<name>A0A183TCP1_SCHSO</name>
<dbReference type="EC" id="1.6.2.4" evidence="8"/>
<keyword evidence="3" id="KW-0285">Flavoprotein</keyword>
<dbReference type="InterPro" id="IPR001433">
    <property type="entry name" value="OxRdtase_FAD/NAD-bd"/>
</dbReference>
<dbReference type="FunFam" id="3.40.50.80:FF:000001">
    <property type="entry name" value="NADPH--cytochrome P450 reductase 1"/>
    <property type="match status" value="1"/>
</dbReference>
<comment type="cofactor">
    <cofactor evidence="1">
        <name>FMN</name>
        <dbReference type="ChEBI" id="CHEBI:58210"/>
    </cofactor>
</comment>
<feature type="domain" description="Oxidoreductase FAD/NAD(P)-binding" evidence="9">
    <location>
        <begin position="27"/>
        <end position="138"/>
    </location>
</feature>
<dbReference type="GO" id="GO:0010181">
    <property type="term" value="F:FMN binding"/>
    <property type="evidence" value="ECO:0007669"/>
    <property type="project" value="TreeGrafter"/>
</dbReference>
<dbReference type="PRINTS" id="PR00371">
    <property type="entry name" value="FPNCR"/>
</dbReference>
<dbReference type="SUPFAM" id="SSF52343">
    <property type="entry name" value="Ferredoxin reductase-like, C-terminal NADP-linked domain"/>
    <property type="match status" value="1"/>
</dbReference>
<evidence type="ECO:0000256" key="7">
    <source>
        <dbReference type="ARBA" id="ARBA00023002"/>
    </source>
</evidence>
<evidence type="ECO:0000313" key="11">
    <source>
        <dbReference type="Proteomes" id="UP000275846"/>
    </source>
</evidence>
<dbReference type="PANTHER" id="PTHR19384">
    <property type="entry name" value="NITRIC OXIDE SYNTHASE-RELATED"/>
    <property type="match status" value="1"/>
</dbReference>
<evidence type="ECO:0000313" key="10">
    <source>
        <dbReference type="EMBL" id="VDM00625.1"/>
    </source>
</evidence>
<keyword evidence="7" id="KW-0560">Oxidoreductase</keyword>
<comment type="cofactor">
    <cofactor evidence="2">
        <name>FAD</name>
        <dbReference type="ChEBI" id="CHEBI:57692"/>
    </cofactor>
</comment>
<dbReference type="EMBL" id="UYSU01038776">
    <property type="protein sequence ID" value="VDM00625.1"/>
    <property type="molecule type" value="Genomic_DNA"/>
</dbReference>
<accession>A0A183TCP1</accession>
<dbReference type="GO" id="GO:0005829">
    <property type="term" value="C:cytosol"/>
    <property type="evidence" value="ECO:0007669"/>
    <property type="project" value="TreeGrafter"/>
</dbReference>
<evidence type="ECO:0000313" key="12">
    <source>
        <dbReference type="WBParaSite" id="SSLN_0001477901-mRNA-1"/>
    </source>
</evidence>
<evidence type="ECO:0000259" key="9">
    <source>
        <dbReference type="Pfam" id="PF00175"/>
    </source>
</evidence>
<evidence type="ECO:0000256" key="3">
    <source>
        <dbReference type="ARBA" id="ARBA00022630"/>
    </source>
</evidence>
<evidence type="ECO:0000256" key="8">
    <source>
        <dbReference type="ARBA" id="ARBA00023797"/>
    </source>
</evidence>